<organism evidence="1 2">
    <name type="scientific">Stylonychia lemnae</name>
    <name type="common">Ciliate</name>
    <dbReference type="NCBI Taxonomy" id="5949"/>
    <lineage>
        <taxon>Eukaryota</taxon>
        <taxon>Sar</taxon>
        <taxon>Alveolata</taxon>
        <taxon>Ciliophora</taxon>
        <taxon>Intramacronucleata</taxon>
        <taxon>Spirotrichea</taxon>
        <taxon>Stichotrichia</taxon>
        <taxon>Sporadotrichida</taxon>
        <taxon>Oxytrichidae</taxon>
        <taxon>Stylonychinae</taxon>
        <taxon>Stylonychia</taxon>
    </lineage>
</organism>
<dbReference type="OrthoDB" id="326062at2759"/>
<accession>A0A078APL1</accession>
<evidence type="ECO:0000313" key="1">
    <source>
        <dbReference type="EMBL" id="CDW84084.1"/>
    </source>
</evidence>
<dbReference type="AlphaFoldDB" id="A0A078APL1"/>
<dbReference type="InParanoid" id="A0A078APL1"/>
<dbReference type="EMBL" id="CCKQ01012465">
    <property type="protein sequence ID" value="CDW84084.1"/>
    <property type="molecule type" value="Genomic_DNA"/>
</dbReference>
<protein>
    <submittedName>
        <fullName evidence="1">Uncharacterized protein</fullName>
    </submittedName>
</protein>
<dbReference type="Proteomes" id="UP000039865">
    <property type="component" value="Unassembled WGS sequence"/>
</dbReference>
<gene>
    <name evidence="1" type="primary">Contig15532.g16552</name>
    <name evidence="1" type="ORF">STYLEM_13141</name>
</gene>
<keyword evidence="2" id="KW-1185">Reference proteome</keyword>
<evidence type="ECO:0000313" key="2">
    <source>
        <dbReference type="Proteomes" id="UP000039865"/>
    </source>
</evidence>
<reference evidence="1 2" key="1">
    <citation type="submission" date="2014-06" db="EMBL/GenBank/DDBJ databases">
        <authorList>
            <person name="Swart Estienne"/>
        </authorList>
    </citation>
    <scope>NUCLEOTIDE SEQUENCE [LARGE SCALE GENOMIC DNA]</scope>
    <source>
        <strain evidence="1 2">130c</strain>
    </source>
</reference>
<proteinExistence type="predicted"/>
<sequence>MNFQYPNLSTLNFQNQPYQQIHLNTNSQVNTLSLSSGHQSVQVQPIFYQNFNFNNKSILPAQATQQISAPIIISQPSPYLKIGAYQQTQAQQFQQIPLQNQQMQQTNIYCPMIIQRNQDLVPRYEIKQQNTDLLSCSLGLPYNVLASSSISQNFGLQSLQSRPAILVTQNINDLSQNCISESDFQKNDQNSVISDGDDFLRPLKFKLHSLSNKNLRYEVIYKNLLRDLRKFYLEDFNECTEYFKKKRRCDNSFLMECLKMYVAQKNIINCEPFPGKLIGTSEEKLIFCLGSLLYPKEMIKCYIPDFQDDDLKDIKTDFKDKPLKARKVIGIYHYLYRFSLNRLNRFINDPSLVKICWYYFNQAGQRRIERSNTMKKYRDAYYEAMDKLKNYDHFANILRQGQRGNFTGENHELISQQLQIKKQDLLDQGSQFQSLVNTISKR</sequence>
<name>A0A078APL1_STYLE</name>